<feature type="compositionally biased region" description="Basic and acidic residues" evidence="1">
    <location>
        <begin position="50"/>
        <end position="60"/>
    </location>
</feature>
<evidence type="ECO:0000313" key="2">
    <source>
        <dbReference type="EMBL" id="KIK34290.1"/>
    </source>
</evidence>
<dbReference type="AlphaFoldDB" id="A0A0C9Z9V6"/>
<reference evidence="3" key="2">
    <citation type="submission" date="2015-01" db="EMBL/GenBank/DDBJ databases">
        <title>Evolutionary Origins and Diversification of the Mycorrhizal Mutualists.</title>
        <authorList>
            <consortium name="DOE Joint Genome Institute"/>
            <consortium name="Mycorrhizal Genomics Consortium"/>
            <person name="Kohler A."/>
            <person name="Kuo A."/>
            <person name="Nagy L.G."/>
            <person name="Floudas D."/>
            <person name="Copeland A."/>
            <person name="Barry K.W."/>
            <person name="Cichocki N."/>
            <person name="Veneault-Fourrey C."/>
            <person name="LaButti K."/>
            <person name="Lindquist E.A."/>
            <person name="Lipzen A."/>
            <person name="Lundell T."/>
            <person name="Morin E."/>
            <person name="Murat C."/>
            <person name="Riley R."/>
            <person name="Ohm R."/>
            <person name="Sun H."/>
            <person name="Tunlid A."/>
            <person name="Henrissat B."/>
            <person name="Grigoriev I.V."/>
            <person name="Hibbett D.S."/>
            <person name="Martin F."/>
        </authorList>
    </citation>
    <scope>NUCLEOTIDE SEQUENCE [LARGE SCALE GENOMIC DNA]</scope>
    <source>
        <strain evidence="3">UH-Slu-Lm8-n1</strain>
    </source>
</reference>
<dbReference type="HOGENOM" id="CLU_167045_0_0_1"/>
<protein>
    <submittedName>
        <fullName evidence="2">Uncharacterized protein</fullName>
    </submittedName>
</protein>
<dbReference type="InParanoid" id="A0A0C9Z9V6"/>
<name>A0A0C9Z9V6_9AGAM</name>
<keyword evidence="3" id="KW-1185">Reference proteome</keyword>
<accession>A0A0C9Z9V6</accession>
<dbReference type="Proteomes" id="UP000054485">
    <property type="component" value="Unassembled WGS sequence"/>
</dbReference>
<reference evidence="2 3" key="1">
    <citation type="submission" date="2014-04" db="EMBL/GenBank/DDBJ databases">
        <authorList>
            <consortium name="DOE Joint Genome Institute"/>
            <person name="Kuo A."/>
            <person name="Ruytinx J."/>
            <person name="Rineau F."/>
            <person name="Colpaert J."/>
            <person name="Kohler A."/>
            <person name="Nagy L.G."/>
            <person name="Floudas D."/>
            <person name="Copeland A."/>
            <person name="Barry K.W."/>
            <person name="Cichocki N."/>
            <person name="Veneault-Fourrey C."/>
            <person name="LaButti K."/>
            <person name="Lindquist E.A."/>
            <person name="Lipzen A."/>
            <person name="Lundell T."/>
            <person name="Morin E."/>
            <person name="Murat C."/>
            <person name="Sun H."/>
            <person name="Tunlid A."/>
            <person name="Henrissat B."/>
            <person name="Grigoriev I.V."/>
            <person name="Hibbett D.S."/>
            <person name="Martin F."/>
            <person name="Nordberg H.P."/>
            <person name="Cantor M.N."/>
            <person name="Hua S.X."/>
        </authorList>
    </citation>
    <scope>NUCLEOTIDE SEQUENCE [LARGE SCALE GENOMIC DNA]</scope>
    <source>
        <strain evidence="2 3">UH-Slu-Lm8-n1</strain>
    </source>
</reference>
<sequence length="119" mass="12876">MFDPGSHHLFWALTLDSCQSFAPSLHHTMSEASITSNRSRRPSQEGNTHGAHDQSVRFDDCFLSQSCTPPADNGEETYRPPAEQMLVSSGISNSGPPRQSEPRIQGHTPDDSPDGGLAA</sequence>
<evidence type="ECO:0000313" key="3">
    <source>
        <dbReference type="Proteomes" id="UP000054485"/>
    </source>
</evidence>
<feature type="region of interest" description="Disordered" evidence="1">
    <location>
        <begin position="29"/>
        <end position="119"/>
    </location>
</feature>
<dbReference type="EMBL" id="KN835778">
    <property type="protein sequence ID" value="KIK34290.1"/>
    <property type="molecule type" value="Genomic_DNA"/>
</dbReference>
<feature type="compositionally biased region" description="Polar residues" evidence="1">
    <location>
        <begin position="86"/>
        <end position="97"/>
    </location>
</feature>
<evidence type="ECO:0000256" key="1">
    <source>
        <dbReference type="SAM" id="MobiDB-lite"/>
    </source>
</evidence>
<organism evidence="2 3">
    <name type="scientific">Suillus luteus UH-Slu-Lm8-n1</name>
    <dbReference type="NCBI Taxonomy" id="930992"/>
    <lineage>
        <taxon>Eukaryota</taxon>
        <taxon>Fungi</taxon>
        <taxon>Dikarya</taxon>
        <taxon>Basidiomycota</taxon>
        <taxon>Agaricomycotina</taxon>
        <taxon>Agaricomycetes</taxon>
        <taxon>Agaricomycetidae</taxon>
        <taxon>Boletales</taxon>
        <taxon>Suillineae</taxon>
        <taxon>Suillaceae</taxon>
        <taxon>Suillus</taxon>
    </lineage>
</organism>
<gene>
    <name evidence="2" type="ORF">CY34DRAFT_649445</name>
</gene>
<proteinExistence type="predicted"/>